<evidence type="ECO:0000259" key="2">
    <source>
        <dbReference type="Pfam" id="PF10536"/>
    </source>
</evidence>
<keyword evidence="4" id="KW-1185">Reference proteome</keyword>
<dbReference type="GO" id="GO:0010073">
    <property type="term" value="P:meristem maintenance"/>
    <property type="evidence" value="ECO:0007669"/>
    <property type="project" value="InterPro"/>
</dbReference>
<evidence type="ECO:0000256" key="1">
    <source>
        <dbReference type="SAM" id="MobiDB-lite"/>
    </source>
</evidence>
<dbReference type="Pfam" id="PF10536">
    <property type="entry name" value="PMD"/>
    <property type="match status" value="1"/>
</dbReference>
<feature type="region of interest" description="Disordered" evidence="1">
    <location>
        <begin position="923"/>
        <end position="980"/>
    </location>
</feature>
<dbReference type="OrthoDB" id="683469at2759"/>
<accession>A0A834TUU7</accession>
<comment type="caution">
    <text evidence="3">The sequence shown here is derived from an EMBL/GenBank/DDBJ whole genome shotgun (WGS) entry which is preliminary data.</text>
</comment>
<dbReference type="EMBL" id="JAAIUW010000006">
    <property type="protein sequence ID" value="KAF7827071.1"/>
    <property type="molecule type" value="Genomic_DNA"/>
</dbReference>
<name>A0A834TUU7_9FABA</name>
<dbReference type="InterPro" id="IPR019557">
    <property type="entry name" value="AminoTfrase-like_pln_mobile"/>
</dbReference>
<protein>
    <submittedName>
        <fullName evidence="3">Serine/threonine-protein phosphatase 7 long form-like protein</fullName>
    </submittedName>
</protein>
<dbReference type="PANTHER" id="PTHR46033">
    <property type="entry name" value="PROTEIN MAIN-LIKE 2"/>
    <property type="match status" value="1"/>
</dbReference>
<proteinExistence type="predicted"/>
<gene>
    <name evidence="3" type="ORF">G2W53_018235</name>
</gene>
<evidence type="ECO:0000313" key="4">
    <source>
        <dbReference type="Proteomes" id="UP000634136"/>
    </source>
</evidence>
<dbReference type="PANTHER" id="PTHR46033:SF8">
    <property type="entry name" value="PROTEIN MAINTENANCE OF MERISTEMS-LIKE"/>
    <property type="match status" value="1"/>
</dbReference>
<dbReference type="AlphaFoldDB" id="A0A834TUU7"/>
<feature type="domain" description="Aminotransferase-like plant mobile" evidence="2">
    <location>
        <begin position="367"/>
        <end position="736"/>
    </location>
</feature>
<organism evidence="3 4">
    <name type="scientific">Senna tora</name>
    <dbReference type="NCBI Taxonomy" id="362788"/>
    <lineage>
        <taxon>Eukaryota</taxon>
        <taxon>Viridiplantae</taxon>
        <taxon>Streptophyta</taxon>
        <taxon>Embryophyta</taxon>
        <taxon>Tracheophyta</taxon>
        <taxon>Spermatophyta</taxon>
        <taxon>Magnoliopsida</taxon>
        <taxon>eudicotyledons</taxon>
        <taxon>Gunneridae</taxon>
        <taxon>Pentapetalae</taxon>
        <taxon>rosids</taxon>
        <taxon>fabids</taxon>
        <taxon>Fabales</taxon>
        <taxon>Fabaceae</taxon>
        <taxon>Caesalpinioideae</taxon>
        <taxon>Cassia clade</taxon>
        <taxon>Senna</taxon>
    </lineage>
</organism>
<reference evidence="3" key="1">
    <citation type="submission" date="2020-09" db="EMBL/GenBank/DDBJ databases">
        <title>Genome-Enabled Discovery of Anthraquinone Biosynthesis in Senna tora.</title>
        <authorList>
            <person name="Kang S.-H."/>
            <person name="Pandey R.P."/>
            <person name="Lee C.-M."/>
            <person name="Sim J.-S."/>
            <person name="Jeong J.-T."/>
            <person name="Choi B.-S."/>
            <person name="Jung M."/>
            <person name="Ginzburg D."/>
            <person name="Zhao K."/>
            <person name="Won S.Y."/>
            <person name="Oh T.-J."/>
            <person name="Yu Y."/>
            <person name="Kim N.-H."/>
            <person name="Lee O.R."/>
            <person name="Lee T.-H."/>
            <person name="Bashyal P."/>
            <person name="Kim T.-S."/>
            <person name="Lee W.-H."/>
            <person name="Kawkins C."/>
            <person name="Kim C.-K."/>
            <person name="Kim J.S."/>
            <person name="Ahn B.O."/>
            <person name="Rhee S.Y."/>
            <person name="Sohng J.K."/>
        </authorList>
    </citation>
    <scope>NUCLEOTIDE SEQUENCE</scope>
    <source>
        <tissue evidence="3">Leaf</tissue>
    </source>
</reference>
<evidence type="ECO:0000313" key="3">
    <source>
        <dbReference type="EMBL" id="KAF7827071.1"/>
    </source>
</evidence>
<dbReference type="Proteomes" id="UP000634136">
    <property type="component" value="Unassembled WGS sequence"/>
</dbReference>
<dbReference type="InterPro" id="IPR044824">
    <property type="entry name" value="MAIN-like"/>
</dbReference>
<sequence length="980" mass="111725">MDSTFIASCIVPDVIMTPSIRVSAIIDRIRVMFNTTVKYKKAWRAKHKALGRAFGNWDRSYAIMPRWLEAAHHFNPGSVVVWEHMPHPENTDEFCFHRVFWTFAPCIAAFAHLKPILQIDGTFLVRKVHRDVIARCGARWQQEGGASGLCHSGERKHPGILNAVNDETLMWHPLYAENVYCVRHLTSNLNKAYKNAKLKKLFVRTARTTQKHRVETNLRIFRRMNSDAADWLGGDLEHAEGRWKWIEGSQQRGSHLCKDDAVYAGKLATGVGHAQIEGTEAIYFCYNSYVHSLEFGVFFIASIIMAARRQHINPGPENMSLLTQQQNHISERIWNGDDSRELRSRRSCAVDDGLPPPCIVPYLIQAGFYGVSRVGHFEYVRPLIRALVERWRPETHTFHFPQGECTITLQDVALQLGLPCSGYVVTGTEKHNYRELCMELLGIELPQQSQTRKGQRVSMSWLKSQFQYVPDHNSPEVYKQRYTRQYILHLLGGYLIPDKTSTDCCLMYLPLLRDFAECGQYSWGSAVLGTLYRELCKAANPETEEIAGCLSLLHVWAWDRFPKLAPPRPPPRDPLAHIYQPLPPLAARWQGMLTTARPATSSHHMYRQMIDRMDECGDIDWTPYSSMLERGEIPNEYLQHPDIWRTSVPLVNFAIVEWHHSDRVLRQFGMTQSIPGPTRNLSDVHGLSLRNKSHQAWYERHKAWIDIWFQWPALVCTTSVAPTHLDRRSDYMQWYRRHTRRWIHPDSAAQGYAGDVADRTMSQVHEQGASHHPFARDVGMGLTDLMQVLGTQLPPYAQGSFQYMQQHAAGGMEHDQFNTPFANPYVPSPPEPSRGPHFCEGGPSNAFQGLCTPRELFGDASQCQSPSFGTLYSDPLVHQQPPPMDFMSTFDPDVSSLWSDVMGPDVNVGQHSPHVAHTGLTFDLNQTPSEEPDQQPESQQFGDSQPCHNQSKDEDPAVPRRTGRRCAPTRCGTGSHYNIH</sequence>